<dbReference type="InterPro" id="IPR014782">
    <property type="entry name" value="Peptidase_M1_dom"/>
</dbReference>
<keyword evidence="8" id="KW-0479">Metal-binding</keyword>
<dbReference type="Pfam" id="PF18962">
    <property type="entry name" value="Por_Secre_tail"/>
    <property type="match status" value="1"/>
</dbReference>
<evidence type="ECO:0000256" key="4">
    <source>
        <dbReference type="ARBA" id="ARBA00012564"/>
    </source>
</evidence>
<dbReference type="GO" id="GO:0016285">
    <property type="term" value="F:alanyl aminopeptidase activity"/>
    <property type="evidence" value="ECO:0007669"/>
    <property type="project" value="UniProtKB-EC"/>
</dbReference>
<dbReference type="GO" id="GO:0070006">
    <property type="term" value="F:metalloaminopeptidase activity"/>
    <property type="evidence" value="ECO:0007669"/>
    <property type="project" value="TreeGrafter"/>
</dbReference>
<dbReference type="InterPro" id="IPR050344">
    <property type="entry name" value="Peptidase_M1_aminopeptidases"/>
</dbReference>
<dbReference type="GO" id="GO:0008270">
    <property type="term" value="F:zinc ion binding"/>
    <property type="evidence" value="ECO:0007669"/>
    <property type="project" value="InterPro"/>
</dbReference>
<keyword evidence="12" id="KW-0482">Metalloprotease</keyword>
<feature type="chain" id="PRO_5014632594" description="Aminopeptidase N" evidence="13">
    <location>
        <begin position="20"/>
        <end position="764"/>
    </location>
</feature>
<evidence type="ECO:0000256" key="8">
    <source>
        <dbReference type="ARBA" id="ARBA00022723"/>
    </source>
</evidence>
<dbReference type="Pfam" id="PF01433">
    <property type="entry name" value="Peptidase_M1"/>
    <property type="match status" value="1"/>
</dbReference>
<proteinExistence type="inferred from homology"/>
<evidence type="ECO:0000256" key="9">
    <source>
        <dbReference type="ARBA" id="ARBA00022729"/>
    </source>
</evidence>
<evidence type="ECO:0000256" key="2">
    <source>
        <dbReference type="ARBA" id="ARBA00001947"/>
    </source>
</evidence>
<evidence type="ECO:0000256" key="13">
    <source>
        <dbReference type="SAM" id="SignalP"/>
    </source>
</evidence>
<dbReference type="GO" id="GO:0043171">
    <property type="term" value="P:peptide catabolic process"/>
    <property type="evidence" value="ECO:0007669"/>
    <property type="project" value="TreeGrafter"/>
</dbReference>
<dbReference type="InterPro" id="IPR001930">
    <property type="entry name" value="Peptidase_M1"/>
</dbReference>
<evidence type="ECO:0000256" key="5">
    <source>
        <dbReference type="ARBA" id="ARBA00015611"/>
    </source>
</evidence>
<evidence type="ECO:0000256" key="3">
    <source>
        <dbReference type="ARBA" id="ARBA00010136"/>
    </source>
</evidence>
<evidence type="ECO:0000313" key="17">
    <source>
        <dbReference type="EMBL" id="PKQ70021.1"/>
    </source>
</evidence>
<keyword evidence="9 13" id="KW-0732">Signal</keyword>
<dbReference type="Gene3D" id="1.10.390.10">
    <property type="entry name" value="Neutral Protease Domain 2"/>
    <property type="match status" value="1"/>
</dbReference>
<dbReference type="SUPFAM" id="SSF63737">
    <property type="entry name" value="Leukotriene A4 hydrolase N-terminal domain"/>
    <property type="match status" value="1"/>
</dbReference>
<keyword evidence="10" id="KW-0378">Hydrolase</keyword>
<dbReference type="EMBL" id="NKXO01000012">
    <property type="protein sequence ID" value="PKQ70021.1"/>
    <property type="molecule type" value="Genomic_DNA"/>
</dbReference>
<dbReference type="PANTHER" id="PTHR11533:SF174">
    <property type="entry name" value="PUROMYCIN-SENSITIVE AMINOPEPTIDASE-RELATED"/>
    <property type="match status" value="1"/>
</dbReference>
<evidence type="ECO:0000259" key="14">
    <source>
        <dbReference type="Pfam" id="PF01433"/>
    </source>
</evidence>
<keyword evidence="18" id="KW-1185">Reference proteome</keyword>
<feature type="domain" description="SbsA Ig-like" evidence="15">
    <location>
        <begin position="572"/>
        <end position="682"/>
    </location>
</feature>
<dbReference type="InterPro" id="IPR042097">
    <property type="entry name" value="Aminopeptidase_N-like_N_sf"/>
</dbReference>
<dbReference type="RefSeq" id="WP_133121512.1">
    <property type="nucleotide sequence ID" value="NZ_NKXO01000012.1"/>
</dbReference>
<evidence type="ECO:0000256" key="10">
    <source>
        <dbReference type="ARBA" id="ARBA00022801"/>
    </source>
</evidence>
<accession>A0A2N3IIB6</accession>
<dbReference type="Proteomes" id="UP000233387">
    <property type="component" value="Unassembled WGS sequence"/>
</dbReference>
<dbReference type="EC" id="3.4.11.2" evidence="4"/>
<gene>
    <name evidence="17" type="ORF">Rain11_0958</name>
</gene>
<feature type="domain" description="Peptidase M1 membrane alanine aminopeptidase" evidence="14">
    <location>
        <begin position="324"/>
        <end position="465"/>
    </location>
</feature>
<dbReference type="GO" id="GO:0006508">
    <property type="term" value="P:proteolysis"/>
    <property type="evidence" value="ECO:0007669"/>
    <property type="project" value="UniProtKB-KW"/>
</dbReference>
<keyword evidence="7" id="KW-0645">Protease</keyword>
<sequence>MKQVFTFLLGLFFIFTAQAQNLEEPCLNHTHLARLQNERLNFSQDLYNKMMLYDVKQYHLNLNVETNTTFISGNVRIFAQANDNITTFAFELHPNYTISSVVVKSITHTGSAITHSNNEIRVNLIAAINEGEFFEAIIYYSGNGPVDNSNPDAGFCQRTASNGKKYTYTMSQPYGTADWMPVKQILADKADSVKVYITTSATNRVGSQGVLKQIVNVGGGKLRYEWESKYPIAYYLISFAVGEYADYIVNANFNSKTIPIINYLYDSASITANQTNLNQTKATLEKFCELFGEYPFANEKYGHCQVPHNFYLENQTMSSMMGFPNTVIAHELAHQWFGDALTLFSFSEIGLTEGFATYSEYLYREHFVSLTSAQNTYSNWRNNVMSQPGGSVYLADSLNTTAMFDSRLIYQKGACLIHMIRYLVNNDALFWQAVNTFTNTYKHQNVNYNLFAGVVQSVTGVNLTQDFLPQWFRGEGYPTYKITWNWKDGYFHLISEQSTSKPSVTPFFKMPFELAITDINGNTTIVRFAQNANFQKHKIPFATQVASISFDPRVFLVAKSTLTYDNTLIVEDNPPQIVELRPAHLATQVAIDSPLEVTFDENIFAGTGKIWVKNAENNAIFHEFEINGAGVSINGKKLRLKAPQSFQPAQSYFVEMENKVVRDRVMNFFAGFSGESTWKFTTFDPINHLQPHQEFLIYPNPMESVLQVSSAVPVEKICLYNHLGQILLEAEKTNILSVKHLAKGIYSARIWLANGEIKVQKISK</sequence>
<evidence type="ECO:0000259" key="16">
    <source>
        <dbReference type="Pfam" id="PF18962"/>
    </source>
</evidence>
<feature type="domain" description="Secretion system C-terminal sorting" evidence="16">
    <location>
        <begin position="697"/>
        <end position="761"/>
    </location>
</feature>
<dbReference type="CDD" id="cd09603">
    <property type="entry name" value="M1_APN_like"/>
    <property type="match status" value="1"/>
</dbReference>
<dbReference type="GO" id="GO:0005615">
    <property type="term" value="C:extracellular space"/>
    <property type="evidence" value="ECO:0007669"/>
    <property type="project" value="TreeGrafter"/>
</dbReference>
<dbReference type="PANTHER" id="PTHR11533">
    <property type="entry name" value="PROTEASE M1 ZINC METALLOPROTEASE"/>
    <property type="match status" value="1"/>
</dbReference>
<dbReference type="NCBIfam" id="TIGR04183">
    <property type="entry name" value="Por_Secre_tail"/>
    <property type="match status" value="1"/>
</dbReference>
<evidence type="ECO:0000256" key="7">
    <source>
        <dbReference type="ARBA" id="ARBA00022670"/>
    </source>
</evidence>
<evidence type="ECO:0000256" key="11">
    <source>
        <dbReference type="ARBA" id="ARBA00022833"/>
    </source>
</evidence>
<dbReference type="SUPFAM" id="SSF55486">
    <property type="entry name" value="Metalloproteases ('zincins'), catalytic domain"/>
    <property type="match status" value="1"/>
</dbReference>
<dbReference type="GO" id="GO:0005737">
    <property type="term" value="C:cytoplasm"/>
    <property type="evidence" value="ECO:0007669"/>
    <property type="project" value="TreeGrafter"/>
</dbReference>
<comment type="similarity">
    <text evidence="3">Belongs to the peptidase M1 family.</text>
</comment>
<dbReference type="GO" id="GO:0042277">
    <property type="term" value="F:peptide binding"/>
    <property type="evidence" value="ECO:0007669"/>
    <property type="project" value="TreeGrafter"/>
</dbReference>
<dbReference type="Pfam" id="PF13205">
    <property type="entry name" value="Big_5"/>
    <property type="match status" value="1"/>
</dbReference>
<comment type="cofactor">
    <cofactor evidence="2">
        <name>Zn(2+)</name>
        <dbReference type="ChEBI" id="CHEBI:29105"/>
    </cofactor>
</comment>
<organism evidence="17 18">
    <name type="scientific">Raineya orbicola</name>
    <dbReference type="NCBI Taxonomy" id="2016530"/>
    <lineage>
        <taxon>Bacteria</taxon>
        <taxon>Pseudomonadati</taxon>
        <taxon>Bacteroidota</taxon>
        <taxon>Cytophagia</taxon>
        <taxon>Cytophagales</taxon>
        <taxon>Raineyaceae</taxon>
        <taxon>Raineya</taxon>
    </lineage>
</organism>
<evidence type="ECO:0000313" key="18">
    <source>
        <dbReference type="Proteomes" id="UP000233387"/>
    </source>
</evidence>
<reference evidence="17 18" key="1">
    <citation type="submission" date="2017-06" db="EMBL/GenBank/DDBJ databases">
        <title>Raineya orbicola gen. nov., sp. nov. a slightly thermophilic bacterium of the phylum Bacteroidetes and the description of Raineyaceae fam. nov.</title>
        <authorList>
            <person name="Albuquerque L."/>
            <person name="Polonia A.R.M."/>
            <person name="Barroso C."/>
            <person name="Froufe H.J.C."/>
            <person name="Lage O."/>
            <person name="Lobo-Da-Cunha A."/>
            <person name="Egas C."/>
            <person name="Da Costa M.S."/>
        </authorList>
    </citation>
    <scope>NUCLEOTIDE SEQUENCE [LARGE SCALE GENOMIC DNA]</scope>
    <source>
        <strain evidence="17 18">SPSPC-11</strain>
    </source>
</reference>
<dbReference type="Gene3D" id="2.60.40.1730">
    <property type="entry name" value="tricorn interacting facor f3 domain"/>
    <property type="match status" value="1"/>
</dbReference>
<name>A0A2N3IIB6_9BACT</name>
<dbReference type="InterPro" id="IPR026444">
    <property type="entry name" value="Secre_tail"/>
</dbReference>
<keyword evidence="11" id="KW-0862">Zinc</keyword>
<dbReference type="InterPro" id="IPR032812">
    <property type="entry name" value="SbsA_Ig"/>
</dbReference>
<comment type="caution">
    <text evidence="17">The sequence shown here is derived from an EMBL/GenBank/DDBJ whole genome shotgun (WGS) entry which is preliminary data.</text>
</comment>
<dbReference type="OrthoDB" id="100605at2"/>
<evidence type="ECO:0000256" key="1">
    <source>
        <dbReference type="ARBA" id="ARBA00000098"/>
    </source>
</evidence>
<keyword evidence="6" id="KW-0031">Aminopeptidase</keyword>
<feature type="signal peptide" evidence="13">
    <location>
        <begin position="1"/>
        <end position="19"/>
    </location>
</feature>
<dbReference type="PRINTS" id="PR00756">
    <property type="entry name" value="ALADIPTASE"/>
</dbReference>
<evidence type="ECO:0000259" key="15">
    <source>
        <dbReference type="Pfam" id="PF13205"/>
    </source>
</evidence>
<protein>
    <recommendedName>
        <fullName evidence="5">Aminopeptidase N</fullName>
        <ecNumber evidence="4">3.4.11.2</ecNumber>
    </recommendedName>
</protein>
<dbReference type="AlphaFoldDB" id="A0A2N3IIB6"/>
<dbReference type="GO" id="GO:0016020">
    <property type="term" value="C:membrane"/>
    <property type="evidence" value="ECO:0007669"/>
    <property type="project" value="TreeGrafter"/>
</dbReference>
<evidence type="ECO:0000256" key="6">
    <source>
        <dbReference type="ARBA" id="ARBA00022438"/>
    </source>
</evidence>
<comment type="catalytic activity">
    <reaction evidence="1">
        <text>Release of an N-terminal amino acid, Xaa-|-Yaa- from a peptide, amide or arylamide. Xaa is preferably Ala, but may be most amino acids including Pro (slow action). When a terminal hydrophobic residue is followed by a prolyl residue, the two may be released as an intact Xaa-Pro dipeptide.</text>
        <dbReference type="EC" id="3.4.11.2"/>
    </reaction>
</comment>
<dbReference type="InterPro" id="IPR027268">
    <property type="entry name" value="Peptidase_M4/M1_CTD_sf"/>
</dbReference>
<evidence type="ECO:0000256" key="12">
    <source>
        <dbReference type="ARBA" id="ARBA00023049"/>
    </source>
</evidence>